<dbReference type="InterPro" id="IPR029044">
    <property type="entry name" value="Nucleotide-diphossugar_trans"/>
</dbReference>
<evidence type="ECO:0000313" key="2">
    <source>
        <dbReference type="EMBL" id="KKQ98092.1"/>
    </source>
</evidence>
<evidence type="ECO:0000313" key="3">
    <source>
        <dbReference type="Proteomes" id="UP000034325"/>
    </source>
</evidence>
<sequence length="300" mass="34861">MHYTPSTTHQTLSVVLATLNEEQNIGSCLESIKTIADEIIIVDESSTDKTREIAEKYGAKVIKVKHKENFHINKQKAIETATGDWILQLDADERVSPELAKEIVEVVNSPNDELLKRVLDSPSTKNLKLFSRHQRLIEQREGRLGIHNGQIVAFFIPRRNFFLGKPLIHAGVYPDGVIRLIKRGKARLPGKSVHEVMEVDGEVGWLFNDLEHHDSPTLQRYLERMNRYTDLQAEELRRNEVPVNAFYMLLYTCYRPAITFLKLYIRHRGYLDGMRGFIWSFFSSLHYPLSYFKYWQAQKS</sequence>
<accession>A0A0G0M492</accession>
<dbReference type="EMBL" id="LBWA01000005">
    <property type="protein sequence ID" value="KKQ98092.1"/>
    <property type="molecule type" value="Genomic_DNA"/>
</dbReference>
<feature type="domain" description="Glycosyltransferase 2-like" evidence="1">
    <location>
        <begin position="13"/>
        <end position="138"/>
    </location>
</feature>
<dbReference type="SUPFAM" id="SSF53448">
    <property type="entry name" value="Nucleotide-diphospho-sugar transferases"/>
    <property type="match status" value="1"/>
</dbReference>
<dbReference type="Pfam" id="PF00535">
    <property type="entry name" value="Glycos_transf_2"/>
    <property type="match status" value="1"/>
</dbReference>
<name>A0A0G0M492_9BACT</name>
<gene>
    <name evidence="2" type="ORF">UT23_C0005G0015</name>
</gene>
<dbReference type="AlphaFoldDB" id="A0A0G0M492"/>
<dbReference type="InterPro" id="IPR001173">
    <property type="entry name" value="Glyco_trans_2-like"/>
</dbReference>
<evidence type="ECO:0000259" key="1">
    <source>
        <dbReference type="Pfam" id="PF00535"/>
    </source>
</evidence>
<keyword evidence="2" id="KW-0808">Transferase</keyword>
<dbReference type="Gene3D" id="3.90.550.10">
    <property type="entry name" value="Spore Coat Polysaccharide Biosynthesis Protein SpsA, Chain A"/>
    <property type="match status" value="1"/>
</dbReference>
<reference evidence="2 3" key="1">
    <citation type="journal article" date="2015" name="Nature">
        <title>rRNA introns, odd ribosomes, and small enigmatic genomes across a large radiation of phyla.</title>
        <authorList>
            <person name="Brown C.T."/>
            <person name="Hug L.A."/>
            <person name="Thomas B.C."/>
            <person name="Sharon I."/>
            <person name="Castelle C.J."/>
            <person name="Singh A."/>
            <person name="Wilkins M.J."/>
            <person name="Williams K.H."/>
            <person name="Banfield J.F."/>
        </authorList>
    </citation>
    <scope>NUCLEOTIDE SEQUENCE [LARGE SCALE GENOMIC DNA]</scope>
</reference>
<dbReference type="Proteomes" id="UP000034325">
    <property type="component" value="Unassembled WGS sequence"/>
</dbReference>
<dbReference type="PANTHER" id="PTHR43630:SF2">
    <property type="entry name" value="GLYCOSYLTRANSFERASE"/>
    <property type="match status" value="1"/>
</dbReference>
<proteinExistence type="predicted"/>
<organism evidence="2 3">
    <name type="scientific">Candidatus Woesebacteria bacterium GW2011_GWA1_39_12</name>
    <dbReference type="NCBI Taxonomy" id="1618549"/>
    <lineage>
        <taxon>Bacteria</taxon>
        <taxon>Candidatus Woeseibacteriota</taxon>
    </lineage>
</organism>
<dbReference type="GO" id="GO:0016740">
    <property type="term" value="F:transferase activity"/>
    <property type="evidence" value="ECO:0007669"/>
    <property type="project" value="UniProtKB-KW"/>
</dbReference>
<protein>
    <submittedName>
        <fullName evidence="2">Glycosyl transferase, family 2</fullName>
    </submittedName>
</protein>
<dbReference type="PANTHER" id="PTHR43630">
    <property type="entry name" value="POLY-BETA-1,6-N-ACETYL-D-GLUCOSAMINE SYNTHASE"/>
    <property type="match status" value="1"/>
</dbReference>
<comment type="caution">
    <text evidence="2">The sequence shown here is derived from an EMBL/GenBank/DDBJ whole genome shotgun (WGS) entry which is preliminary data.</text>
</comment>
<dbReference type="CDD" id="cd02511">
    <property type="entry name" value="Beta4Glucosyltransferase"/>
    <property type="match status" value="1"/>
</dbReference>